<dbReference type="InterPro" id="IPR041205">
    <property type="entry name" value="ScsC_N"/>
</dbReference>
<dbReference type="PROSITE" id="PS51352">
    <property type="entry name" value="THIOREDOXIN_2"/>
    <property type="match status" value="1"/>
</dbReference>
<evidence type="ECO:0000313" key="4">
    <source>
        <dbReference type="Proteomes" id="UP000037178"/>
    </source>
</evidence>
<dbReference type="InterPro" id="IPR036249">
    <property type="entry name" value="Thioredoxin-like_sf"/>
</dbReference>
<dbReference type="GO" id="GO:0016853">
    <property type="term" value="F:isomerase activity"/>
    <property type="evidence" value="ECO:0007669"/>
    <property type="project" value="UniProtKB-KW"/>
</dbReference>
<dbReference type="STRING" id="1675527.AIOL_001377"/>
<dbReference type="GO" id="GO:0016491">
    <property type="term" value="F:oxidoreductase activity"/>
    <property type="evidence" value="ECO:0007669"/>
    <property type="project" value="InterPro"/>
</dbReference>
<dbReference type="SUPFAM" id="SSF52833">
    <property type="entry name" value="Thioredoxin-like"/>
    <property type="match status" value="1"/>
</dbReference>
<dbReference type="InterPro" id="IPR051470">
    <property type="entry name" value="Thiol:disulfide_interchange"/>
</dbReference>
<sequence length="248" mass="26792">MLTRLLSATALALVVGGPVAAFDMSAMSAEERDALRSEIRAYLLDNPEVLMEAIQVLESRQADQQAADDIALLQVNADALLNDPTSWVGGNPDGDVTIVEFLDYRCGYCKRAHPEVAELIASDGNIRLIVKEFPILGEESVQASRFALAVREVGGDEAYKAVNDGLMTMRGQISERSLRAMASDQGLDADAVMAAMSSEAVQRIIAQNRALGQRLSISGTPSFVFGDQMVRGYVPLDAMREIIAEERG</sequence>
<dbReference type="Gene3D" id="3.40.30.10">
    <property type="entry name" value="Glutaredoxin"/>
    <property type="match status" value="1"/>
</dbReference>
<dbReference type="PANTHER" id="PTHR35272">
    <property type="entry name" value="THIOL:DISULFIDE INTERCHANGE PROTEIN DSBC-RELATED"/>
    <property type="match status" value="1"/>
</dbReference>
<dbReference type="RefSeq" id="WP_049642316.1">
    <property type="nucleotide sequence ID" value="NZ_LFTY01000002.1"/>
</dbReference>
<evidence type="ECO:0000259" key="2">
    <source>
        <dbReference type="PROSITE" id="PS51352"/>
    </source>
</evidence>
<dbReference type="InterPro" id="IPR013766">
    <property type="entry name" value="Thioredoxin_domain"/>
</dbReference>
<evidence type="ECO:0000313" key="3">
    <source>
        <dbReference type="EMBL" id="KMW56423.1"/>
    </source>
</evidence>
<dbReference type="Pfam" id="PF01323">
    <property type="entry name" value="DSBA"/>
    <property type="match status" value="1"/>
</dbReference>
<dbReference type="InterPro" id="IPR001853">
    <property type="entry name" value="DSBA-like_thioredoxin_dom"/>
</dbReference>
<comment type="caution">
    <text evidence="3">The sequence shown here is derived from an EMBL/GenBank/DDBJ whole genome shotgun (WGS) entry which is preliminary data.</text>
</comment>
<gene>
    <name evidence="3" type="ORF">AIOL_001377</name>
</gene>
<proteinExistence type="predicted"/>
<dbReference type="OrthoDB" id="9780147at2"/>
<reference evidence="3 4" key="1">
    <citation type="submission" date="2015-06" db="EMBL/GenBank/DDBJ databases">
        <title>Draft genome sequence of an Alphaproteobacteria species associated to the Mediterranean sponge Oscarella lobularis.</title>
        <authorList>
            <person name="Jourda C."/>
            <person name="Santini S."/>
            <person name="Claverie J.-M."/>
        </authorList>
    </citation>
    <scope>NUCLEOTIDE SEQUENCE [LARGE SCALE GENOMIC DNA]</scope>
    <source>
        <strain evidence="3">IGS</strain>
    </source>
</reference>
<evidence type="ECO:0000256" key="1">
    <source>
        <dbReference type="SAM" id="SignalP"/>
    </source>
</evidence>
<dbReference type="CDD" id="cd03023">
    <property type="entry name" value="DsbA_Com1_like"/>
    <property type="match status" value="1"/>
</dbReference>
<keyword evidence="1" id="KW-0732">Signal</keyword>
<dbReference type="Proteomes" id="UP000037178">
    <property type="component" value="Unassembled WGS sequence"/>
</dbReference>
<feature type="signal peptide" evidence="1">
    <location>
        <begin position="1"/>
        <end position="21"/>
    </location>
</feature>
<feature type="chain" id="PRO_5005319950" evidence="1">
    <location>
        <begin position="22"/>
        <end position="248"/>
    </location>
</feature>
<keyword evidence="4" id="KW-1185">Reference proteome</keyword>
<accession>A0A0J9GSF0</accession>
<name>A0A0J9GSF0_9RHOB</name>
<dbReference type="Pfam" id="PF18312">
    <property type="entry name" value="ScsC_N"/>
    <property type="match status" value="1"/>
</dbReference>
<feature type="domain" description="Thioredoxin" evidence="2">
    <location>
        <begin position="61"/>
        <end position="248"/>
    </location>
</feature>
<dbReference type="AlphaFoldDB" id="A0A0J9GSF0"/>
<dbReference type="PANTHER" id="PTHR35272:SF3">
    <property type="entry name" value="THIOL:DISULFIDE INTERCHANGE PROTEIN DSBC"/>
    <property type="match status" value="1"/>
</dbReference>
<keyword evidence="3" id="KW-0413">Isomerase</keyword>
<organism evidence="3 4">
    <name type="scientific">Candidatus Rhodobacter oscarellae</name>
    <dbReference type="NCBI Taxonomy" id="1675527"/>
    <lineage>
        <taxon>Bacteria</taxon>
        <taxon>Pseudomonadati</taxon>
        <taxon>Pseudomonadota</taxon>
        <taxon>Alphaproteobacteria</taxon>
        <taxon>Rhodobacterales</taxon>
        <taxon>Rhodobacter group</taxon>
        <taxon>Rhodobacter</taxon>
    </lineage>
</organism>
<dbReference type="EMBL" id="LFTY01000002">
    <property type="protein sequence ID" value="KMW56423.1"/>
    <property type="molecule type" value="Genomic_DNA"/>
</dbReference>
<protein>
    <submittedName>
        <fullName evidence="3">Protein-disulfide isomerase</fullName>
    </submittedName>
</protein>
<dbReference type="PATRIC" id="fig|1675527.3.peg.1462"/>